<dbReference type="PANTHER" id="PTHR38846">
    <property type="entry name" value="C3H1-TYPE DOMAIN-CONTAINING PROTEIN"/>
    <property type="match status" value="1"/>
</dbReference>
<dbReference type="Proteomes" id="UP001174934">
    <property type="component" value="Unassembled WGS sequence"/>
</dbReference>
<proteinExistence type="predicted"/>
<accession>A0AA39WMQ3</accession>
<organism evidence="1 2">
    <name type="scientific">Bombardia bombarda</name>
    <dbReference type="NCBI Taxonomy" id="252184"/>
    <lineage>
        <taxon>Eukaryota</taxon>
        <taxon>Fungi</taxon>
        <taxon>Dikarya</taxon>
        <taxon>Ascomycota</taxon>
        <taxon>Pezizomycotina</taxon>
        <taxon>Sordariomycetes</taxon>
        <taxon>Sordariomycetidae</taxon>
        <taxon>Sordariales</taxon>
        <taxon>Lasiosphaeriaceae</taxon>
        <taxon>Bombardia</taxon>
    </lineage>
</organism>
<protein>
    <submittedName>
        <fullName evidence="1">Uncharacterized protein</fullName>
    </submittedName>
</protein>
<reference evidence="1" key="1">
    <citation type="submission" date="2023-06" db="EMBL/GenBank/DDBJ databases">
        <title>Genome-scale phylogeny and comparative genomics of the fungal order Sordariales.</title>
        <authorList>
            <consortium name="Lawrence Berkeley National Laboratory"/>
            <person name="Hensen N."/>
            <person name="Bonometti L."/>
            <person name="Westerberg I."/>
            <person name="Brannstrom I.O."/>
            <person name="Guillou S."/>
            <person name="Cros-Aarteil S."/>
            <person name="Calhoun S."/>
            <person name="Haridas S."/>
            <person name="Kuo A."/>
            <person name="Mondo S."/>
            <person name="Pangilinan J."/>
            <person name="Riley R."/>
            <person name="LaButti K."/>
            <person name="Andreopoulos B."/>
            <person name="Lipzen A."/>
            <person name="Chen C."/>
            <person name="Yanf M."/>
            <person name="Daum C."/>
            <person name="Ng V."/>
            <person name="Clum A."/>
            <person name="Steindorff A."/>
            <person name="Ohm R."/>
            <person name="Martin F."/>
            <person name="Silar P."/>
            <person name="Natvig D."/>
            <person name="Lalanne C."/>
            <person name="Gautier V."/>
            <person name="Ament-velasquez S.L."/>
            <person name="Kruys A."/>
            <person name="Hutchinson M.I."/>
            <person name="Powell A.J."/>
            <person name="Barry K."/>
            <person name="Miller A.N."/>
            <person name="Grigoriev I.V."/>
            <person name="Debuchy R."/>
            <person name="Gladieux P."/>
            <person name="Thoren M.H."/>
            <person name="Johannesson H."/>
        </authorList>
    </citation>
    <scope>NUCLEOTIDE SEQUENCE</scope>
    <source>
        <strain evidence="1">SMH3391-2</strain>
    </source>
</reference>
<comment type="caution">
    <text evidence="1">The sequence shown here is derived from an EMBL/GenBank/DDBJ whole genome shotgun (WGS) entry which is preliminary data.</text>
</comment>
<name>A0AA39WMQ3_9PEZI</name>
<evidence type="ECO:0000313" key="1">
    <source>
        <dbReference type="EMBL" id="KAK0618239.1"/>
    </source>
</evidence>
<sequence length="114" mass="13074">MARKKSKNKATADATAAYFRARYNSTSLSDWQRLCRDLDLDDELLGSIAKCKKALRKVHVNIYDFQSALSEGTPVHHFKNDNQLREYTIRTGKTFPRGHAKESGPVRALMREIF</sequence>
<dbReference type="AlphaFoldDB" id="A0AA39WMQ3"/>
<dbReference type="PANTHER" id="PTHR38846:SF1">
    <property type="entry name" value="C3H1-TYPE DOMAIN-CONTAINING PROTEIN"/>
    <property type="match status" value="1"/>
</dbReference>
<gene>
    <name evidence="1" type="ORF">B0T17DRAFT_509788</name>
</gene>
<evidence type="ECO:0000313" key="2">
    <source>
        <dbReference type="Proteomes" id="UP001174934"/>
    </source>
</evidence>
<keyword evidence="2" id="KW-1185">Reference proteome</keyword>
<dbReference type="EMBL" id="JAULSR010000005">
    <property type="protein sequence ID" value="KAK0618239.1"/>
    <property type="molecule type" value="Genomic_DNA"/>
</dbReference>